<evidence type="ECO:0000313" key="1">
    <source>
        <dbReference type="EMBL" id="GFY77747.1"/>
    </source>
</evidence>
<evidence type="ECO:0000313" key="2">
    <source>
        <dbReference type="Proteomes" id="UP000886998"/>
    </source>
</evidence>
<proteinExistence type="predicted"/>
<dbReference type="EMBL" id="BMAV01022630">
    <property type="protein sequence ID" value="GFY77747.1"/>
    <property type="molecule type" value="Genomic_DNA"/>
</dbReference>
<protein>
    <submittedName>
        <fullName evidence="1">Uncharacterized protein</fullName>
    </submittedName>
</protein>
<organism evidence="1 2">
    <name type="scientific">Trichonephila inaurata madagascariensis</name>
    <dbReference type="NCBI Taxonomy" id="2747483"/>
    <lineage>
        <taxon>Eukaryota</taxon>
        <taxon>Metazoa</taxon>
        <taxon>Ecdysozoa</taxon>
        <taxon>Arthropoda</taxon>
        <taxon>Chelicerata</taxon>
        <taxon>Arachnida</taxon>
        <taxon>Araneae</taxon>
        <taxon>Araneomorphae</taxon>
        <taxon>Entelegynae</taxon>
        <taxon>Araneoidea</taxon>
        <taxon>Nephilidae</taxon>
        <taxon>Trichonephila</taxon>
        <taxon>Trichonephila inaurata</taxon>
    </lineage>
</organism>
<keyword evidence="2" id="KW-1185">Reference proteome</keyword>
<sequence length="144" mass="17716">MHVLNQNTKHSECENIHFFPKESFKCGGIRNGSIFSYLTCYLIRFEKRHLLLHLEVVANFLELDLSEKKLYLDTKRRPHSNEFEHELFIYSKEYYNGMRKRHLWTVRLNKMDYWHIPGKINRPFYWHQKVPRNCKKRSVNKHYS</sequence>
<dbReference type="Proteomes" id="UP000886998">
    <property type="component" value="Unassembled WGS sequence"/>
</dbReference>
<gene>
    <name evidence="1" type="ORF">TNIN_435521</name>
</gene>
<comment type="caution">
    <text evidence="1">The sequence shown here is derived from an EMBL/GenBank/DDBJ whole genome shotgun (WGS) entry which is preliminary data.</text>
</comment>
<reference evidence="1" key="1">
    <citation type="submission" date="2020-08" db="EMBL/GenBank/DDBJ databases">
        <title>Multicomponent nature underlies the extraordinary mechanical properties of spider dragline silk.</title>
        <authorList>
            <person name="Kono N."/>
            <person name="Nakamura H."/>
            <person name="Mori M."/>
            <person name="Yoshida Y."/>
            <person name="Ohtoshi R."/>
            <person name="Malay A.D."/>
            <person name="Moran D.A.P."/>
            <person name="Tomita M."/>
            <person name="Numata K."/>
            <person name="Arakawa K."/>
        </authorList>
    </citation>
    <scope>NUCLEOTIDE SEQUENCE</scope>
</reference>
<name>A0A8X6YWD6_9ARAC</name>
<accession>A0A8X6YWD6</accession>
<dbReference type="AlphaFoldDB" id="A0A8X6YWD6"/>